<dbReference type="Gene3D" id="3.30.240.20">
    <property type="entry name" value="bsu07140 like domains"/>
    <property type="match status" value="1"/>
</dbReference>
<comment type="caution">
    <text evidence="9">The sequence shown here is derived from an EMBL/GenBank/DDBJ whole genome shotgun (WGS) entry which is preliminary data.</text>
</comment>
<comment type="subcellular location">
    <subcellularLocation>
        <location evidence="1">Cell membrane</location>
        <topology evidence="1">Multi-pass membrane protein</topology>
    </subcellularLocation>
</comment>
<dbReference type="OrthoDB" id="9793799at2"/>
<evidence type="ECO:0000256" key="7">
    <source>
        <dbReference type="SAM" id="Phobius"/>
    </source>
</evidence>
<sequence length="162" mass="17868">MEIVVRAIIVFVFLWLITRAVGRSTLGELSTFELVLFIVMGDLVQGAVTQQDTSITGAVLAVGTFTLLTVSLSWLSWRFPDRLRFIKGSPVVVMRDGEPRMKVLKDQRLALEDLVTSAREQGVRRLSDVEIAVLEVDGRISFFTYDADDSADGATESGLQAT</sequence>
<keyword evidence="5 7" id="KW-1133">Transmembrane helix</keyword>
<feature type="transmembrane region" description="Helical" evidence="7">
    <location>
        <begin position="55"/>
        <end position="77"/>
    </location>
</feature>
<proteinExistence type="inferred from homology"/>
<dbReference type="Proteomes" id="UP000307768">
    <property type="component" value="Unassembled WGS sequence"/>
</dbReference>
<dbReference type="EMBL" id="VDFQ02000001">
    <property type="protein sequence ID" value="KAA1425196.1"/>
    <property type="molecule type" value="Genomic_DNA"/>
</dbReference>
<dbReference type="RefSeq" id="WP_149768370.1">
    <property type="nucleotide sequence ID" value="NZ_VDFQ02000001.1"/>
</dbReference>
<reference evidence="9 10" key="1">
    <citation type="submission" date="2019-09" db="EMBL/GenBank/DDBJ databases">
        <title>Mumia zhuanghuii sp. nov. isolated from the intestinal contents of plateau pika (Ochotona curzoniae) in the Qinghai-Tibet plateau of China.</title>
        <authorList>
            <person name="Tian Z."/>
        </authorList>
    </citation>
    <scope>NUCLEOTIDE SEQUENCE [LARGE SCALE GENOMIC DNA]</scope>
    <source>
        <strain evidence="10">350</strain>
    </source>
</reference>
<evidence type="ECO:0000256" key="6">
    <source>
        <dbReference type="ARBA" id="ARBA00023136"/>
    </source>
</evidence>
<evidence type="ECO:0000256" key="2">
    <source>
        <dbReference type="ARBA" id="ARBA00006448"/>
    </source>
</evidence>
<dbReference type="Pfam" id="PF04239">
    <property type="entry name" value="DUF421"/>
    <property type="match status" value="1"/>
</dbReference>
<comment type="similarity">
    <text evidence="2">Belongs to the UPF0702 family.</text>
</comment>
<accession>A0A5Q6S4C1</accession>
<dbReference type="InterPro" id="IPR007353">
    <property type="entry name" value="DUF421"/>
</dbReference>
<evidence type="ECO:0000256" key="1">
    <source>
        <dbReference type="ARBA" id="ARBA00004651"/>
    </source>
</evidence>
<evidence type="ECO:0000256" key="5">
    <source>
        <dbReference type="ARBA" id="ARBA00022989"/>
    </source>
</evidence>
<dbReference type="PANTHER" id="PTHR34582:SF6">
    <property type="entry name" value="UPF0702 TRANSMEMBRANE PROTEIN YCAP"/>
    <property type="match status" value="1"/>
</dbReference>
<gene>
    <name evidence="9" type="ORF">FE697_004805</name>
</gene>
<evidence type="ECO:0000256" key="3">
    <source>
        <dbReference type="ARBA" id="ARBA00022475"/>
    </source>
</evidence>
<keyword evidence="3" id="KW-1003">Cell membrane</keyword>
<dbReference type="PANTHER" id="PTHR34582">
    <property type="entry name" value="UPF0702 TRANSMEMBRANE PROTEIN YCAP"/>
    <property type="match status" value="1"/>
</dbReference>
<dbReference type="InterPro" id="IPR023090">
    <property type="entry name" value="UPF0702_alpha/beta_dom_sf"/>
</dbReference>
<dbReference type="AlphaFoldDB" id="A0A5Q6S4C1"/>
<keyword evidence="6 7" id="KW-0472">Membrane</keyword>
<evidence type="ECO:0000259" key="8">
    <source>
        <dbReference type="Pfam" id="PF04239"/>
    </source>
</evidence>
<keyword evidence="4 7" id="KW-0812">Transmembrane</keyword>
<evidence type="ECO:0000256" key="4">
    <source>
        <dbReference type="ARBA" id="ARBA00022692"/>
    </source>
</evidence>
<protein>
    <submittedName>
        <fullName evidence="9">DUF421 domain-containing protein</fullName>
    </submittedName>
</protein>
<evidence type="ECO:0000313" key="10">
    <source>
        <dbReference type="Proteomes" id="UP000307768"/>
    </source>
</evidence>
<name>A0A5Q6S4C1_9ACTN</name>
<dbReference type="GO" id="GO:0005886">
    <property type="term" value="C:plasma membrane"/>
    <property type="evidence" value="ECO:0007669"/>
    <property type="project" value="UniProtKB-SubCell"/>
</dbReference>
<evidence type="ECO:0000313" key="9">
    <source>
        <dbReference type="EMBL" id="KAA1425196.1"/>
    </source>
</evidence>
<organism evidence="9 10">
    <name type="scientific">Mumia zhuanghuii</name>
    <dbReference type="NCBI Taxonomy" id="2585211"/>
    <lineage>
        <taxon>Bacteria</taxon>
        <taxon>Bacillati</taxon>
        <taxon>Actinomycetota</taxon>
        <taxon>Actinomycetes</taxon>
        <taxon>Propionibacteriales</taxon>
        <taxon>Nocardioidaceae</taxon>
        <taxon>Mumia</taxon>
    </lineage>
</organism>
<feature type="domain" description="YetF C-terminal" evidence="8">
    <location>
        <begin position="84"/>
        <end position="147"/>
    </location>
</feature>